<keyword evidence="3" id="KW-0949">S-adenosyl-L-methionine</keyword>
<organism evidence="4 5">
    <name type="scientific">Chryseobacterium potabilaquae</name>
    <dbReference type="NCBI Taxonomy" id="2675057"/>
    <lineage>
        <taxon>Bacteria</taxon>
        <taxon>Pseudomonadati</taxon>
        <taxon>Bacteroidota</taxon>
        <taxon>Flavobacteriia</taxon>
        <taxon>Flavobacteriales</taxon>
        <taxon>Weeksellaceae</taxon>
        <taxon>Chryseobacterium group</taxon>
        <taxon>Chryseobacterium</taxon>
    </lineage>
</organism>
<keyword evidence="1" id="KW-0489">Methyltransferase</keyword>
<dbReference type="GO" id="GO:0032259">
    <property type="term" value="P:methylation"/>
    <property type="evidence" value="ECO:0007669"/>
    <property type="project" value="UniProtKB-KW"/>
</dbReference>
<dbReference type="InterPro" id="IPR012327">
    <property type="entry name" value="MeTrfase_D12"/>
</dbReference>
<reference evidence="4 5" key="1">
    <citation type="submission" date="2020-01" db="EMBL/GenBank/DDBJ databases">
        <authorList>
            <person name="Rodrigo-Torres L."/>
            <person name="Arahal R. D."/>
            <person name="Lucena T."/>
        </authorList>
    </citation>
    <scope>NUCLEOTIDE SEQUENCE [LARGE SCALE GENOMIC DNA]</scope>
    <source>
        <strain evidence="4 5">CECT 9293</strain>
    </source>
</reference>
<keyword evidence="2" id="KW-0808">Transferase</keyword>
<proteinExistence type="predicted"/>
<evidence type="ECO:0000256" key="3">
    <source>
        <dbReference type="ARBA" id="ARBA00022691"/>
    </source>
</evidence>
<dbReference type="EMBL" id="CACVBR010000030">
    <property type="protein sequence ID" value="CAA7196753.1"/>
    <property type="molecule type" value="Genomic_DNA"/>
</dbReference>
<dbReference type="RefSeq" id="WP_162033521.1">
    <property type="nucleotide sequence ID" value="NZ_CACVBR010000030.1"/>
</dbReference>
<gene>
    <name evidence="4" type="ORF">CHRY9293_02828</name>
</gene>
<evidence type="ECO:0000256" key="2">
    <source>
        <dbReference type="ARBA" id="ARBA00022679"/>
    </source>
</evidence>
<evidence type="ECO:0000256" key="1">
    <source>
        <dbReference type="ARBA" id="ARBA00022603"/>
    </source>
</evidence>
<evidence type="ECO:0000313" key="4">
    <source>
        <dbReference type="EMBL" id="CAA7196753.1"/>
    </source>
</evidence>
<name>A0A6N4XCJ7_9FLAO</name>
<dbReference type="GO" id="GO:0009007">
    <property type="term" value="F:site-specific DNA-methyltransferase (adenine-specific) activity"/>
    <property type="evidence" value="ECO:0007669"/>
    <property type="project" value="UniProtKB-EC"/>
</dbReference>
<evidence type="ECO:0000313" key="5">
    <source>
        <dbReference type="Proteomes" id="UP000445144"/>
    </source>
</evidence>
<dbReference type="PRINTS" id="PR00505">
    <property type="entry name" value="D12N6MTFRASE"/>
</dbReference>
<dbReference type="SUPFAM" id="SSF53335">
    <property type="entry name" value="S-adenosyl-L-methionine-dependent methyltransferases"/>
    <property type="match status" value="1"/>
</dbReference>
<keyword evidence="5" id="KW-1185">Reference proteome</keyword>
<dbReference type="GO" id="GO:0009307">
    <property type="term" value="P:DNA restriction-modification system"/>
    <property type="evidence" value="ECO:0007669"/>
    <property type="project" value="InterPro"/>
</dbReference>
<sequence length="280" mass="32675">MKNYTQAPLPFQGQKRRFLKQFKEALKEFSPTATYVDLFGGSGLLSHTVKNVYPDANVIYNDFDNYCQRLENIDKTNALLSDIRKICIDNTSGVHREKLSNELHGQIINRIGKEQAFVDWITISSSLLFSMHYVTSFDQLKKERFYNKVRLSNYSAEDYLKGVNRVRKDYQDLVNEYKNKVDVVFLVDPPYLSTDTATYSRPDYWKLTDYLNVLKAVKDVSYFYFTSNKSQIIELCEWMQSNEYCKNPFDGAVIVEADTHVTHNASYTDIMMYRNNVGDM</sequence>
<protein>
    <recommendedName>
        <fullName evidence="6">DNA adenine methylase</fullName>
    </recommendedName>
</protein>
<dbReference type="Proteomes" id="UP000445144">
    <property type="component" value="Unassembled WGS sequence"/>
</dbReference>
<dbReference type="InterPro" id="IPR029063">
    <property type="entry name" value="SAM-dependent_MTases_sf"/>
</dbReference>
<evidence type="ECO:0008006" key="6">
    <source>
        <dbReference type="Google" id="ProtNLM"/>
    </source>
</evidence>
<dbReference type="Gene3D" id="3.40.50.150">
    <property type="entry name" value="Vaccinia Virus protein VP39"/>
    <property type="match status" value="2"/>
</dbReference>
<dbReference type="AlphaFoldDB" id="A0A6N4XCJ7"/>
<accession>A0A6N4XCJ7</accession>